<evidence type="ECO:0000313" key="2">
    <source>
        <dbReference type="Proteomes" id="UP000270988"/>
    </source>
</evidence>
<accession>A0A448UU74</accession>
<reference evidence="1 2" key="1">
    <citation type="submission" date="2018-12" db="EMBL/GenBank/DDBJ databases">
        <authorList>
            <consortium name="Pathogen Informatics"/>
        </authorList>
    </citation>
    <scope>NUCLEOTIDE SEQUENCE [LARGE SCALE GENOMIC DNA]</scope>
    <source>
        <strain evidence="1 2">NCTC10918</strain>
    </source>
</reference>
<organism evidence="1 2">
    <name type="scientific">Rothia dentocariosa</name>
    <dbReference type="NCBI Taxonomy" id="2047"/>
    <lineage>
        <taxon>Bacteria</taxon>
        <taxon>Bacillati</taxon>
        <taxon>Actinomycetota</taxon>
        <taxon>Actinomycetes</taxon>
        <taxon>Micrococcales</taxon>
        <taxon>Micrococcaceae</taxon>
        <taxon>Rothia</taxon>
    </lineage>
</organism>
<gene>
    <name evidence="1" type="ORF">NCTC10918_00762</name>
</gene>
<protein>
    <submittedName>
        <fullName evidence="1">Uncharacterized protein</fullName>
    </submittedName>
</protein>
<sequence length="53" mass="5820">MNVGILQSIAEISNSNPESDKFYESLAETLDTDEIVVLTPTVKQSLFPPVQLP</sequence>
<proteinExistence type="predicted"/>
<evidence type="ECO:0000313" key="1">
    <source>
        <dbReference type="EMBL" id="VEJ29503.1"/>
    </source>
</evidence>
<dbReference type="EMBL" id="LR134521">
    <property type="protein sequence ID" value="VEJ29503.1"/>
    <property type="molecule type" value="Genomic_DNA"/>
</dbReference>
<dbReference type="Proteomes" id="UP000270988">
    <property type="component" value="Chromosome"/>
</dbReference>
<dbReference type="AlphaFoldDB" id="A0A448UU74"/>
<name>A0A448UU74_9MICC</name>